<proteinExistence type="predicted"/>
<sequence length="144" mass="16250">MDIADTPEQPMIKSTFRVWKSATAPNDASRDIIALTRDIAVRTAIMNRSREMGTMQCKGHAVAIYADITFSVLVEMRKLAPIARRLRDHSMKYCWGIDGSLLVDNGEETIMLTSERPRTSPAGTGIVWRPTRSYHRDNNQKLGQ</sequence>
<accession>A0AAD1VM05</accession>
<organism evidence="1 2">
    <name type="scientific">Pelobates cultripes</name>
    <name type="common">Western spadefoot toad</name>
    <dbReference type="NCBI Taxonomy" id="61616"/>
    <lineage>
        <taxon>Eukaryota</taxon>
        <taxon>Metazoa</taxon>
        <taxon>Chordata</taxon>
        <taxon>Craniata</taxon>
        <taxon>Vertebrata</taxon>
        <taxon>Euteleostomi</taxon>
        <taxon>Amphibia</taxon>
        <taxon>Batrachia</taxon>
        <taxon>Anura</taxon>
        <taxon>Pelobatoidea</taxon>
        <taxon>Pelobatidae</taxon>
        <taxon>Pelobates</taxon>
    </lineage>
</organism>
<keyword evidence="2" id="KW-1185">Reference proteome</keyword>
<evidence type="ECO:0000313" key="1">
    <source>
        <dbReference type="EMBL" id="CAH2224626.1"/>
    </source>
</evidence>
<dbReference type="Proteomes" id="UP001295444">
    <property type="component" value="Chromosome 01"/>
</dbReference>
<reference evidence="1" key="1">
    <citation type="submission" date="2022-03" db="EMBL/GenBank/DDBJ databases">
        <authorList>
            <person name="Alioto T."/>
            <person name="Alioto T."/>
            <person name="Gomez Garrido J."/>
        </authorList>
    </citation>
    <scope>NUCLEOTIDE SEQUENCE</scope>
</reference>
<gene>
    <name evidence="1" type="ORF">PECUL_23A019964</name>
</gene>
<dbReference type="EMBL" id="OW240912">
    <property type="protein sequence ID" value="CAH2224626.1"/>
    <property type="molecule type" value="Genomic_DNA"/>
</dbReference>
<dbReference type="Gene3D" id="3.30.70.1820">
    <property type="entry name" value="L1 transposable element, RRM domain"/>
    <property type="match status" value="1"/>
</dbReference>
<evidence type="ECO:0000313" key="2">
    <source>
        <dbReference type="Proteomes" id="UP001295444"/>
    </source>
</evidence>
<protein>
    <submittedName>
        <fullName evidence="1">Uncharacterized protein</fullName>
    </submittedName>
</protein>
<name>A0AAD1VM05_PELCU</name>
<dbReference type="AlphaFoldDB" id="A0AAD1VM05"/>